<dbReference type="EMBL" id="BIFR01000001">
    <property type="protein sequence ID" value="GCE11026.1"/>
    <property type="molecule type" value="Genomic_DNA"/>
</dbReference>
<dbReference type="RefSeq" id="WP_126578607.1">
    <property type="nucleotide sequence ID" value="NZ_BIFR01000001.1"/>
</dbReference>
<feature type="transmembrane region" description="Helical" evidence="11">
    <location>
        <begin position="226"/>
        <end position="247"/>
    </location>
</feature>
<dbReference type="NCBIfam" id="TIGR03592">
    <property type="entry name" value="yidC_oxa1_cterm"/>
    <property type="match status" value="1"/>
</dbReference>
<keyword evidence="6 11" id="KW-1133">Transmembrane helix</keyword>
<gene>
    <name evidence="13" type="ORF">KTT_08850</name>
</gene>
<dbReference type="InterPro" id="IPR028055">
    <property type="entry name" value="YidC/Oxa/ALB_C"/>
</dbReference>
<feature type="transmembrane region" description="Helical" evidence="11">
    <location>
        <begin position="7"/>
        <end position="24"/>
    </location>
</feature>
<dbReference type="CDD" id="cd20070">
    <property type="entry name" value="5TM_YidC_Alb3"/>
    <property type="match status" value="1"/>
</dbReference>
<name>A0A401ZW49_9CHLR</name>
<evidence type="ECO:0000259" key="12">
    <source>
        <dbReference type="Pfam" id="PF02096"/>
    </source>
</evidence>
<evidence type="ECO:0000256" key="6">
    <source>
        <dbReference type="ARBA" id="ARBA00022989"/>
    </source>
</evidence>
<protein>
    <recommendedName>
        <fullName evidence="12">Membrane insertase YidC/Oxa/ALB C-terminal domain-containing protein</fullName>
    </recommendedName>
</protein>
<evidence type="ECO:0000313" key="14">
    <source>
        <dbReference type="Proteomes" id="UP000287352"/>
    </source>
</evidence>
<dbReference type="Pfam" id="PF02096">
    <property type="entry name" value="60KD_IMP"/>
    <property type="match status" value="1"/>
</dbReference>
<evidence type="ECO:0000256" key="4">
    <source>
        <dbReference type="ARBA" id="ARBA00022692"/>
    </source>
</evidence>
<comment type="similarity">
    <text evidence="9">Belongs to the OXA1/ALB3/YidC family.</text>
</comment>
<keyword evidence="4 9" id="KW-0812">Transmembrane</keyword>
<accession>A0A401ZW49</accession>
<keyword evidence="8" id="KW-0143">Chaperone</keyword>
<evidence type="ECO:0000313" key="13">
    <source>
        <dbReference type="EMBL" id="GCE11026.1"/>
    </source>
</evidence>
<dbReference type="GO" id="GO:0015031">
    <property type="term" value="P:protein transport"/>
    <property type="evidence" value="ECO:0007669"/>
    <property type="project" value="UniProtKB-KW"/>
</dbReference>
<proteinExistence type="inferred from homology"/>
<feature type="compositionally biased region" description="Polar residues" evidence="10">
    <location>
        <begin position="320"/>
        <end position="331"/>
    </location>
</feature>
<evidence type="ECO:0000256" key="8">
    <source>
        <dbReference type="ARBA" id="ARBA00023186"/>
    </source>
</evidence>
<dbReference type="InterPro" id="IPR047196">
    <property type="entry name" value="YidC_ALB_C"/>
</dbReference>
<feature type="domain" description="Membrane insertase YidC/Oxa/ALB C-terminal" evidence="12">
    <location>
        <begin position="30"/>
        <end position="261"/>
    </location>
</feature>
<keyword evidence="2" id="KW-0813">Transport</keyword>
<dbReference type="PANTHER" id="PTHR12428:SF65">
    <property type="entry name" value="CYTOCHROME C OXIDASE ASSEMBLY PROTEIN COX18, MITOCHONDRIAL"/>
    <property type="match status" value="1"/>
</dbReference>
<dbReference type="GO" id="GO:0051205">
    <property type="term" value="P:protein insertion into membrane"/>
    <property type="evidence" value="ECO:0007669"/>
    <property type="project" value="TreeGrafter"/>
</dbReference>
<feature type="region of interest" description="Disordered" evidence="10">
    <location>
        <begin position="295"/>
        <end position="348"/>
    </location>
</feature>
<evidence type="ECO:0000256" key="11">
    <source>
        <dbReference type="SAM" id="Phobius"/>
    </source>
</evidence>
<dbReference type="Proteomes" id="UP000287352">
    <property type="component" value="Unassembled WGS sequence"/>
</dbReference>
<feature type="transmembrane region" description="Helical" evidence="11">
    <location>
        <begin position="30"/>
        <end position="50"/>
    </location>
</feature>
<evidence type="ECO:0000256" key="10">
    <source>
        <dbReference type="SAM" id="MobiDB-lite"/>
    </source>
</evidence>
<evidence type="ECO:0000256" key="7">
    <source>
        <dbReference type="ARBA" id="ARBA00023136"/>
    </source>
</evidence>
<sequence>MGEIGYLFNLIFTFPIFNGLVLLFHLFGDFGLSIVVLTLIIKLILFPLTIQQLKSMKANQAIQPKMQEIKKKYANDQQAQMLAMQTLYKEAGINPAAGCLPLLIQMPVLYGLYFAFNQIVRATDHSSKGVHALNDVLYPFVPHFTTFPNIDLDWFSWLAPIMNPLLHQHWAWAISLGSPDPTHILPVIAGLATFIQLRMSQPKQTAPAPANAASDPTAQTMKTMQFIMPLFTVFIGWTFPAGLALYWTVSSIFQASQQYFVTGWGSLLVTPKVKPEQKTSSKVVESTAVVKNDVRTAQVVEDEDEDEGPIAKNLRPTPLPSTNGNGQSSYNRRPRGGSASARRRSGRR</sequence>
<keyword evidence="14" id="KW-1185">Reference proteome</keyword>
<evidence type="ECO:0000256" key="9">
    <source>
        <dbReference type="RuleBase" id="RU003945"/>
    </source>
</evidence>
<evidence type="ECO:0000256" key="1">
    <source>
        <dbReference type="ARBA" id="ARBA00004651"/>
    </source>
</evidence>
<evidence type="ECO:0000256" key="2">
    <source>
        <dbReference type="ARBA" id="ARBA00022448"/>
    </source>
</evidence>
<evidence type="ECO:0000256" key="5">
    <source>
        <dbReference type="ARBA" id="ARBA00022927"/>
    </source>
</evidence>
<comment type="caution">
    <text evidence="13">The sequence shown here is derived from an EMBL/GenBank/DDBJ whole genome shotgun (WGS) entry which is preliminary data.</text>
</comment>
<keyword evidence="7 11" id="KW-0472">Membrane</keyword>
<dbReference type="OrthoDB" id="9780552at2"/>
<dbReference type="GO" id="GO:0005886">
    <property type="term" value="C:plasma membrane"/>
    <property type="evidence" value="ECO:0007669"/>
    <property type="project" value="UniProtKB-SubCell"/>
</dbReference>
<keyword evidence="5" id="KW-0653">Protein transport</keyword>
<dbReference type="InterPro" id="IPR001708">
    <property type="entry name" value="YidC/ALB3/OXA1/COX18"/>
</dbReference>
<dbReference type="GO" id="GO:0032977">
    <property type="term" value="F:membrane insertase activity"/>
    <property type="evidence" value="ECO:0007669"/>
    <property type="project" value="InterPro"/>
</dbReference>
<reference evidence="14" key="1">
    <citation type="submission" date="2018-12" db="EMBL/GenBank/DDBJ databases">
        <title>Tengunoibacter tsumagoiensis gen. nov., sp. nov., Dictyobacter kobayashii sp. nov., D. alpinus sp. nov., and D. joshuensis sp. nov. and description of Dictyobacteraceae fam. nov. within the order Ktedonobacterales isolated from Tengu-no-mugimeshi.</title>
        <authorList>
            <person name="Wang C.M."/>
            <person name="Zheng Y."/>
            <person name="Sakai Y."/>
            <person name="Toyoda A."/>
            <person name="Minakuchi Y."/>
            <person name="Abe K."/>
            <person name="Yokota A."/>
            <person name="Yabe S."/>
        </authorList>
    </citation>
    <scope>NUCLEOTIDE SEQUENCE [LARGE SCALE GENOMIC DNA]</scope>
    <source>
        <strain evidence="14">Uno3</strain>
    </source>
</reference>
<evidence type="ECO:0000256" key="3">
    <source>
        <dbReference type="ARBA" id="ARBA00022475"/>
    </source>
</evidence>
<organism evidence="13 14">
    <name type="scientific">Tengunoibacter tsumagoiensis</name>
    <dbReference type="NCBI Taxonomy" id="2014871"/>
    <lineage>
        <taxon>Bacteria</taxon>
        <taxon>Bacillati</taxon>
        <taxon>Chloroflexota</taxon>
        <taxon>Ktedonobacteria</taxon>
        <taxon>Ktedonobacterales</taxon>
        <taxon>Dictyobacteraceae</taxon>
        <taxon>Tengunoibacter</taxon>
    </lineage>
</organism>
<dbReference type="AlphaFoldDB" id="A0A401ZW49"/>
<comment type="subcellular location">
    <subcellularLocation>
        <location evidence="1">Cell membrane</location>
        <topology evidence="1">Multi-pass membrane protein</topology>
    </subcellularLocation>
    <subcellularLocation>
        <location evidence="9">Membrane</location>
        <topology evidence="9">Multi-pass membrane protein</topology>
    </subcellularLocation>
</comment>
<dbReference type="PANTHER" id="PTHR12428">
    <property type="entry name" value="OXA1"/>
    <property type="match status" value="1"/>
</dbReference>
<keyword evidence="3" id="KW-1003">Cell membrane</keyword>